<dbReference type="GO" id="GO:0005886">
    <property type="term" value="C:plasma membrane"/>
    <property type="evidence" value="ECO:0007669"/>
    <property type="project" value="UniProtKB-SubCell"/>
</dbReference>
<dbReference type="Pfam" id="PF03553">
    <property type="entry name" value="Na_H_antiporter"/>
    <property type="match status" value="1"/>
</dbReference>
<feature type="transmembrane region" description="Helical" evidence="6">
    <location>
        <begin position="492"/>
        <end position="511"/>
    </location>
</feature>
<sequence length="537" mass="56592">MEHFGAWGLIPPLLTIALAFITKDVIISLFLGILSGALIVAGGNPALALINTTDLLAGSLSDGWNIRIFLFCALLGGLVGMLSRTGSSSALGYWASRHLKKRNSTLIATWFFGLLIFIDDYFNSLAVGTMMRPITDKQKISRAKLAYILDSTAAPVCIIAPVSSWVVTVMSVVKGSEGFGSLGVSEFSFFIRSIPYNMYALLAIIMVVVVSLTHRDFGPMAASERLAREQGVLWNVERYGVASGEVDHEENPRALARDMLFPIIVLIVSALVFFPLTTWMGAVDGESITSLGAAIASIPLGQAFNDTDASVALFYSAVFTVSLTYLYYLARRLLTIKTASESLKDGIGSMVPALIILTMAWTIGTVIKSTPADGGLGLARYLSEVVVGGGFPIWLLPGIVFALSALISFSTGTSWGTFTIMIPIVLPIVIALGEVGSLTGGALLNATLISVAAVLSGAVFGDHASPISDTTILSSTGAGCPHLEHVATQMPYALFIAGCSIIGFAVGGVFLNAIIGWIAALAVFAAGMVILPKTYKA</sequence>
<dbReference type="PANTHER" id="PTHR43478:SF1">
    <property type="entry name" value="NA+_H+ ANTIPORTER NHAC-LIKE C-TERMINAL DOMAIN-CONTAINING PROTEIN"/>
    <property type="match status" value="1"/>
</dbReference>
<evidence type="ECO:0000313" key="9">
    <source>
        <dbReference type="Proteomes" id="UP001198163"/>
    </source>
</evidence>
<keyword evidence="2" id="KW-1003">Cell membrane</keyword>
<evidence type="ECO:0000256" key="1">
    <source>
        <dbReference type="ARBA" id="ARBA00004651"/>
    </source>
</evidence>
<feature type="transmembrane region" description="Helical" evidence="6">
    <location>
        <begin position="103"/>
        <end position="122"/>
    </location>
</feature>
<dbReference type="InterPro" id="IPR018461">
    <property type="entry name" value="Na/H_Antiport_NhaC-like_C"/>
</dbReference>
<dbReference type="RefSeq" id="WP_230753372.1">
    <property type="nucleotide sequence ID" value="NZ_JAINWA010000001.1"/>
</dbReference>
<feature type="transmembrane region" description="Helical" evidence="6">
    <location>
        <begin position="438"/>
        <end position="460"/>
    </location>
</feature>
<proteinExistence type="predicted"/>
<dbReference type="Proteomes" id="UP001198163">
    <property type="component" value="Unassembled WGS sequence"/>
</dbReference>
<keyword evidence="4 6" id="KW-1133">Transmembrane helix</keyword>
<feature type="transmembrane region" description="Helical" evidence="6">
    <location>
        <begin position="309"/>
        <end position="329"/>
    </location>
</feature>
<feature type="transmembrane region" description="Helical" evidence="6">
    <location>
        <begin position="350"/>
        <end position="367"/>
    </location>
</feature>
<reference evidence="8" key="1">
    <citation type="submission" date="2021-08" db="EMBL/GenBank/DDBJ databases">
        <title>Comparative analyses of Brucepasteria parasyntrophica and Teretinema zuelzerae.</title>
        <authorList>
            <person name="Song Y."/>
            <person name="Brune A."/>
        </authorList>
    </citation>
    <scope>NUCLEOTIDE SEQUENCE</scope>
    <source>
        <strain evidence="8">DSM 1903</strain>
    </source>
</reference>
<dbReference type="PANTHER" id="PTHR43478">
    <property type="entry name" value="NA+/H+ ANTIPORTER-RELATED"/>
    <property type="match status" value="1"/>
</dbReference>
<feature type="transmembrane region" description="Helical" evidence="6">
    <location>
        <begin position="193"/>
        <end position="213"/>
    </location>
</feature>
<feature type="transmembrane region" description="Helical" evidence="6">
    <location>
        <begin position="414"/>
        <end position="432"/>
    </location>
</feature>
<evidence type="ECO:0000259" key="7">
    <source>
        <dbReference type="Pfam" id="PF03553"/>
    </source>
</evidence>
<feature type="transmembrane region" description="Helical" evidence="6">
    <location>
        <begin position="387"/>
        <end position="407"/>
    </location>
</feature>
<feature type="domain" description="Na+/H+ antiporter NhaC-like C-terminal" evidence="7">
    <location>
        <begin position="156"/>
        <end position="508"/>
    </location>
</feature>
<feature type="transmembrane region" description="Helical" evidence="6">
    <location>
        <begin position="147"/>
        <end position="173"/>
    </location>
</feature>
<accession>A0AAE3EHZ2</accession>
<comment type="caution">
    <text evidence="8">The sequence shown here is derived from an EMBL/GenBank/DDBJ whole genome shotgun (WGS) entry which is preliminary data.</text>
</comment>
<gene>
    <name evidence="8" type="ORF">K7J14_03965</name>
</gene>
<evidence type="ECO:0000256" key="6">
    <source>
        <dbReference type="SAM" id="Phobius"/>
    </source>
</evidence>
<feature type="transmembrane region" description="Helical" evidence="6">
    <location>
        <begin position="29"/>
        <end position="52"/>
    </location>
</feature>
<evidence type="ECO:0000256" key="2">
    <source>
        <dbReference type="ARBA" id="ARBA00022475"/>
    </source>
</evidence>
<dbReference type="AlphaFoldDB" id="A0AAE3EHZ2"/>
<protein>
    <submittedName>
        <fullName evidence="8">Na+/H+ antiporter NhaC family protein</fullName>
    </submittedName>
</protein>
<feature type="transmembrane region" description="Helical" evidence="6">
    <location>
        <begin position="260"/>
        <end position="282"/>
    </location>
</feature>
<evidence type="ECO:0000256" key="3">
    <source>
        <dbReference type="ARBA" id="ARBA00022692"/>
    </source>
</evidence>
<organism evidence="8 9">
    <name type="scientific">Teretinema zuelzerae</name>
    <dbReference type="NCBI Taxonomy" id="156"/>
    <lineage>
        <taxon>Bacteria</taxon>
        <taxon>Pseudomonadati</taxon>
        <taxon>Spirochaetota</taxon>
        <taxon>Spirochaetia</taxon>
        <taxon>Spirochaetales</taxon>
        <taxon>Treponemataceae</taxon>
        <taxon>Teretinema</taxon>
    </lineage>
</organism>
<name>A0AAE3EHZ2_9SPIR</name>
<feature type="transmembrane region" description="Helical" evidence="6">
    <location>
        <begin position="64"/>
        <end position="83"/>
    </location>
</feature>
<evidence type="ECO:0000313" key="8">
    <source>
        <dbReference type="EMBL" id="MCD1653854.1"/>
    </source>
</evidence>
<evidence type="ECO:0000256" key="4">
    <source>
        <dbReference type="ARBA" id="ARBA00022989"/>
    </source>
</evidence>
<feature type="transmembrane region" description="Helical" evidence="6">
    <location>
        <begin position="517"/>
        <end position="535"/>
    </location>
</feature>
<keyword evidence="9" id="KW-1185">Reference proteome</keyword>
<dbReference type="EMBL" id="JAINWA010000001">
    <property type="protein sequence ID" value="MCD1653854.1"/>
    <property type="molecule type" value="Genomic_DNA"/>
</dbReference>
<keyword evidence="5 6" id="KW-0472">Membrane</keyword>
<comment type="subcellular location">
    <subcellularLocation>
        <location evidence="1">Cell membrane</location>
        <topology evidence="1">Multi-pass membrane protein</topology>
    </subcellularLocation>
</comment>
<evidence type="ECO:0000256" key="5">
    <source>
        <dbReference type="ARBA" id="ARBA00023136"/>
    </source>
</evidence>
<keyword evidence="3 6" id="KW-0812">Transmembrane</keyword>